<dbReference type="Gene3D" id="3.40.50.1240">
    <property type="entry name" value="Phosphoglycerate mutase-like"/>
    <property type="match status" value="1"/>
</dbReference>
<protein>
    <recommendedName>
        <fullName evidence="7">Acid phosphatase</fullName>
    </recommendedName>
</protein>
<evidence type="ECO:0000256" key="4">
    <source>
        <dbReference type="SAM" id="SignalP"/>
    </source>
</evidence>
<dbReference type="Proteomes" id="UP001049176">
    <property type="component" value="Chromosome 5"/>
</dbReference>
<gene>
    <name evidence="5" type="ORF">E1B28_008269</name>
</gene>
<dbReference type="PROSITE" id="PS00778">
    <property type="entry name" value="HIS_ACID_PHOSPHAT_2"/>
    <property type="match status" value="1"/>
</dbReference>
<dbReference type="InterPro" id="IPR029033">
    <property type="entry name" value="His_PPase_superfam"/>
</dbReference>
<dbReference type="GeneID" id="66077345"/>
<dbReference type="InterPro" id="IPR033379">
    <property type="entry name" value="Acid_Pase_AS"/>
</dbReference>
<feature type="chain" id="PRO_5040476058" description="Acid phosphatase" evidence="4">
    <location>
        <begin position="23"/>
        <end position="482"/>
    </location>
</feature>
<feature type="compositionally biased region" description="Basic and acidic residues" evidence="3">
    <location>
        <begin position="469"/>
        <end position="482"/>
    </location>
</feature>
<dbReference type="PANTHER" id="PTHR11567">
    <property type="entry name" value="ACID PHOSPHATASE-RELATED"/>
    <property type="match status" value="1"/>
</dbReference>
<keyword evidence="4" id="KW-0732">Signal</keyword>
<evidence type="ECO:0000256" key="3">
    <source>
        <dbReference type="SAM" id="MobiDB-lite"/>
    </source>
</evidence>
<evidence type="ECO:0000313" key="5">
    <source>
        <dbReference type="EMBL" id="KAG7091868.1"/>
    </source>
</evidence>
<evidence type="ECO:0008006" key="7">
    <source>
        <dbReference type="Google" id="ProtNLM"/>
    </source>
</evidence>
<reference evidence="5" key="1">
    <citation type="journal article" date="2021" name="Genome Biol. Evol.">
        <title>The assembled and annotated genome of the fairy-ring fungus Marasmius oreades.</title>
        <authorList>
            <person name="Hiltunen M."/>
            <person name="Ament-Velasquez S.L."/>
            <person name="Johannesson H."/>
        </authorList>
    </citation>
    <scope>NUCLEOTIDE SEQUENCE</scope>
    <source>
        <strain evidence="5">03SP1</strain>
    </source>
</reference>
<feature type="region of interest" description="Disordered" evidence="3">
    <location>
        <begin position="462"/>
        <end position="482"/>
    </location>
</feature>
<name>A0A9P7RYM6_9AGAR</name>
<dbReference type="InterPro" id="IPR000560">
    <property type="entry name" value="His_Pase_clade-2"/>
</dbReference>
<proteinExistence type="inferred from homology"/>
<dbReference type="PANTHER" id="PTHR11567:SF110">
    <property type="entry name" value="2-PHOSPHOXYLOSE PHOSPHATASE 1"/>
    <property type="match status" value="1"/>
</dbReference>
<evidence type="ECO:0000256" key="1">
    <source>
        <dbReference type="ARBA" id="ARBA00005375"/>
    </source>
</evidence>
<dbReference type="InterPro" id="IPR050645">
    <property type="entry name" value="Histidine_acid_phosphatase"/>
</dbReference>
<keyword evidence="2" id="KW-0378">Hydrolase</keyword>
<dbReference type="OrthoDB" id="10257284at2759"/>
<dbReference type="SUPFAM" id="SSF53254">
    <property type="entry name" value="Phosphoglycerate mutase-like"/>
    <property type="match status" value="1"/>
</dbReference>
<dbReference type="RefSeq" id="XP_043008338.1">
    <property type="nucleotide sequence ID" value="XM_043153054.1"/>
</dbReference>
<dbReference type="EMBL" id="CM032185">
    <property type="protein sequence ID" value="KAG7091868.1"/>
    <property type="molecule type" value="Genomic_DNA"/>
</dbReference>
<evidence type="ECO:0000313" key="6">
    <source>
        <dbReference type="Proteomes" id="UP001049176"/>
    </source>
</evidence>
<comment type="caution">
    <text evidence="5">The sequence shown here is derived from an EMBL/GenBank/DDBJ whole genome shotgun (WGS) entry which is preliminary data.</text>
</comment>
<sequence>MHFNSHLLPVIFTIIYVSSVFGLEESDSFASRMTAQSSTLPKVPATGLDVDRYPVGPEGLELEQVHVYVRHGERTPVGVRLNNQPANIPEHWSLCKTARQMQQMPVVNKASGNDLLPMKKLVERTDGSTVEAECLLGELTDLGRKSTLNYGTSLRKLYIDKLGFLPDTLEDSRQVYFRTTNMPRTTESLQQIVSGLYPSSKCNRDGMPSILVRNGRDENLIGNTSNCKRLEVLLVGFAQAAASAFNPTLEPLDKKLSKYLGGKPIRVDGKPRASGIMDTIRAAVVHGIKVPPEFEDKNIVDTLERAVITEWFSGALTHYTKLLICLRSFQHQVVSKTALTHPPLGHRLNLPLKDRTEEVRRLGMGRLLDDLSRKMQHKADYGEKDPLKILLHSTHDTGIAAVCSTLDVFDDKWPAFTASVTFELFKKTSPAPNHSVSMISQLLMSSFSATSKPEYCEFCLPSSTPTKRSAHEESGTHGTHEY</sequence>
<evidence type="ECO:0000256" key="2">
    <source>
        <dbReference type="ARBA" id="ARBA00022801"/>
    </source>
</evidence>
<feature type="signal peptide" evidence="4">
    <location>
        <begin position="1"/>
        <end position="22"/>
    </location>
</feature>
<dbReference type="Pfam" id="PF00328">
    <property type="entry name" value="His_Phos_2"/>
    <property type="match status" value="1"/>
</dbReference>
<dbReference type="KEGG" id="more:E1B28_008269"/>
<dbReference type="GO" id="GO:0016791">
    <property type="term" value="F:phosphatase activity"/>
    <property type="evidence" value="ECO:0007669"/>
    <property type="project" value="TreeGrafter"/>
</dbReference>
<accession>A0A9P7RYM6</accession>
<organism evidence="5 6">
    <name type="scientific">Marasmius oreades</name>
    <name type="common">fairy-ring Marasmius</name>
    <dbReference type="NCBI Taxonomy" id="181124"/>
    <lineage>
        <taxon>Eukaryota</taxon>
        <taxon>Fungi</taxon>
        <taxon>Dikarya</taxon>
        <taxon>Basidiomycota</taxon>
        <taxon>Agaricomycotina</taxon>
        <taxon>Agaricomycetes</taxon>
        <taxon>Agaricomycetidae</taxon>
        <taxon>Agaricales</taxon>
        <taxon>Marasmiineae</taxon>
        <taxon>Marasmiaceae</taxon>
        <taxon>Marasmius</taxon>
    </lineage>
</organism>
<keyword evidence="6" id="KW-1185">Reference proteome</keyword>
<dbReference type="AlphaFoldDB" id="A0A9P7RYM6"/>
<comment type="similarity">
    <text evidence="1">Belongs to the histidine acid phosphatase family.</text>
</comment>